<gene>
    <name evidence="2" type="ORF">HMPREF3206_01642</name>
</gene>
<dbReference type="InterPro" id="IPR031165">
    <property type="entry name" value="GNAT_YJDJ"/>
</dbReference>
<dbReference type="PROSITE" id="PS51729">
    <property type="entry name" value="GNAT_YJDJ"/>
    <property type="match status" value="1"/>
</dbReference>
<keyword evidence="3" id="KW-1185">Reference proteome</keyword>
<proteinExistence type="predicted"/>
<evidence type="ECO:0000259" key="1">
    <source>
        <dbReference type="PROSITE" id="PS51729"/>
    </source>
</evidence>
<dbReference type="PATRIC" id="fig|134605.3.peg.1621"/>
<comment type="caution">
    <text evidence="2">The sequence shown here is derived from an EMBL/GenBank/DDBJ whole genome shotgun (WGS) entry which is preliminary data.</text>
</comment>
<protein>
    <recommendedName>
        <fullName evidence="1">N-acetyltransferase domain-containing protein</fullName>
    </recommendedName>
</protein>
<organism evidence="2 3">
    <name type="scientific">Fusobacterium equinum</name>
    <dbReference type="NCBI Taxonomy" id="134605"/>
    <lineage>
        <taxon>Bacteria</taxon>
        <taxon>Fusobacteriati</taxon>
        <taxon>Fusobacteriota</taxon>
        <taxon>Fusobacteriia</taxon>
        <taxon>Fusobacteriales</taxon>
        <taxon>Fusobacteriaceae</taxon>
        <taxon>Fusobacterium</taxon>
    </lineage>
</organism>
<dbReference type="Proteomes" id="UP000070617">
    <property type="component" value="Unassembled WGS sequence"/>
</dbReference>
<name>A0A133NA50_9FUSO</name>
<dbReference type="Gene3D" id="3.40.630.30">
    <property type="match status" value="1"/>
</dbReference>
<dbReference type="InterPro" id="IPR045057">
    <property type="entry name" value="Gcn5-rel_NAT"/>
</dbReference>
<evidence type="ECO:0000313" key="3">
    <source>
        <dbReference type="Proteomes" id="UP000070617"/>
    </source>
</evidence>
<feature type="domain" description="N-acetyltransferase" evidence="1">
    <location>
        <begin position="14"/>
        <end position="99"/>
    </location>
</feature>
<dbReference type="SUPFAM" id="SSF55729">
    <property type="entry name" value="Acyl-CoA N-acyltransferases (Nat)"/>
    <property type="match status" value="1"/>
</dbReference>
<dbReference type="InterPro" id="IPR016181">
    <property type="entry name" value="Acyl_CoA_acyltransferase"/>
</dbReference>
<dbReference type="PANTHER" id="PTHR31435:SF9">
    <property type="entry name" value="PROTEIN NATD1"/>
    <property type="match status" value="1"/>
</dbReference>
<evidence type="ECO:0000313" key="2">
    <source>
        <dbReference type="EMBL" id="KXA13184.1"/>
    </source>
</evidence>
<dbReference type="AlphaFoldDB" id="A0A133NA50"/>
<sequence>MTKGGIKMDKIVLVETEKSGSFEIRENNIVLAELNFNKLENGVIDAYHTFVDSSLRGQGVAEKLYLELIQYAKEKGYKIIPTCSYIGRRIQKDLDLIKK</sequence>
<dbReference type="EMBL" id="LRPX01000083">
    <property type="protein sequence ID" value="KXA13184.1"/>
    <property type="molecule type" value="Genomic_DNA"/>
</dbReference>
<dbReference type="STRING" id="134605.HMPREF3206_01642"/>
<accession>A0A133NA50</accession>
<dbReference type="Pfam" id="PF14542">
    <property type="entry name" value="Acetyltransf_CG"/>
    <property type="match status" value="1"/>
</dbReference>
<dbReference type="CDD" id="cd04301">
    <property type="entry name" value="NAT_SF"/>
    <property type="match status" value="1"/>
</dbReference>
<dbReference type="PANTHER" id="PTHR31435">
    <property type="entry name" value="PROTEIN NATD1"/>
    <property type="match status" value="1"/>
</dbReference>
<reference evidence="3" key="1">
    <citation type="submission" date="2016-01" db="EMBL/GenBank/DDBJ databases">
        <authorList>
            <person name="Mitreva M."/>
            <person name="Pepin K.H."/>
            <person name="Mihindukulasuriya K.A."/>
            <person name="Fulton R."/>
            <person name="Fronick C."/>
            <person name="O'Laughlin M."/>
            <person name="Miner T."/>
            <person name="Herter B."/>
            <person name="Rosa B.A."/>
            <person name="Cordes M."/>
            <person name="Tomlinson C."/>
            <person name="Wollam A."/>
            <person name="Palsikar V.B."/>
            <person name="Mardis E.R."/>
            <person name="Wilson R.K."/>
        </authorList>
    </citation>
    <scope>NUCLEOTIDE SEQUENCE [LARGE SCALE GENOMIC DNA]</scope>
    <source>
        <strain evidence="3">CMW8396</strain>
    </source>
</reference>